<reference evidence="2 3" key="1">
    <citation type="journal article" date="2013" name="Proc. Natl. Acad. Sci. U.S.A.">
        <title>Genome of an arbuscular mycorrhizal fungus provides insight into the oldest plant symbiosis.</title>
        <authorList>
            <person name="Tisserant E."/>
            <person name="Malbreil M."/>
            <person name="Kuo A."/>
            <person name="Kohler A."/>
            <person name="Symeonidi A."/>
            <person name="Balestrini R."/>
            <person name="Charron P."/>
            <person name="Duensing N."/>
            <person name="Frei Dit Frey N."/>
            <person name="Gianinazzi-Pearson V."/>
            <person name="Gilbert L.B."/>
            <person name="Handa Y."/>
            <person name="Herr J.R."/>
            <person name="Hijri M."/>
            <person name="Koul R."/>
            <person name="Kawaguchi M."/>
            <person name="Krajinski F."/>
            <person name="Lammers P.J."/>
            <person name="Masclaux F.G."/>
            <person name="Murat C."/>
            <person name="Morin E."/>
            <person name="Ndikumana S."/>
            <person name="Pagni M."/>
            <person name="Petitpierre D."/>
            <person name="Requena N."/>
            <person name="Rosikiewicz P."/>
            <person name="Riley R."/>
            <person name="Saito K."/>
            <person name="San Clemente H."/>
            <person name="Shapiro H."/>
            <person name="van Tuinen D."/>
            <person name="Becard G."/>
            <person name="Bonfante P."/>
            <person name="Paszkowski U."/>
            <person name="Shachar-Hill Y.Y."/>
            <person name="Tuskan G.A."/>
            <person name="Young P.W."/>
            <person name="Sanders I.R."/>
            <person name="Henrissat B."/>
            <person name="Rensing S.A."/>
            <person name="Grigoriev I.V."/>
            <person name="Corradi N."/>
            <person name="Roux C."/>
            <person name="Martin F."/>
        </authorList>
    </citation>
    <scope>NUCLEOTIDE SEQUENCE [LARGE SCALE GENOMIC DNA]</scope>
    <source>
        <strain evidence="3">DAOM 181602 / DAOM 197198 / MUCL 43194</strain>
        <strain evidence="2">DAOM 197198</strain>
    </source>
</reference>
<sequence length="94" mass="11303">MSKKFMLIQIFYVPRSRSFRSTFSNEWTEKESEKTNLQSHDVLLKLLIAVDEIKEFLIKHQTEFLRQDPTAILETIYQYETFENFINIKAPLIE</sequence>
<protein>
    <submittedName>
        <fullName evidence="1">Uncharacterized protein</fullName>
    </submittedName>
</protein>
<name>U9STN5_RHIID</name>
<accession>U9STN5</accession>
<gene>
    <name evidence="2" type="ORF">GLOIN_2v1764055</name>
    <name evidence="1" type="ORF">GLOINDRAFT_9621</name>
</gene>
<evidence type="ECO:0000313" key="2">
    <source>
        <dbReference type="EMBL" id="POG80808.1"/>
    </source>
</evidence>
<dbReference type="VEuPathDB" id="FungiDB:RhiirFUN_005085"/>
<dbReference type="EMBL" id="KI298048">
    <property type="protein sequence ID" value="ERZ99313.1"/>
    <property type="molecule type" value="Genomic_DNA"/>
</dbReference>
<keyword evidence="3" id="KW-1185">Reference proteome</keyword>
<reference evidence="2 3" key="3">
    <citation type="journal article" date="2018" name="New Phytol.">
        <title>High intraspecific genome diversity in the model arbuscular mycorrhizal symbiont Rhizophagus irregularis.</title>
        <authorList>
            <person name="Chen E.C.H."/>
            <person name="Morin E."/>
            <person name="Beaudet D."/>
            <person name="Noel J."/>
            <person name="Yildirir G."/>
            <person name="Ndikumana S."/>
            <person name="Charron P."/>
            <person name="St-Onge C."/>
            <person name="Giorgi J."/>
            <person name="Kruger M."/>
            <person name="Marton T."/>
            <person name="Ropars J."/>
            <person name="Grigoriev I.V."/>
            <person name="Hainaut M."/>
            <person name="Henrissat B."/>
            <person name="Roux C."/>
            <person name="Martin F."/>
            <person name="Corradi N."/>
        </authorList>
    </citation>
    <scope>NUCLEOTIDE SEQUENCE [LARGE SCALE GENOMIC DNA]</scope>
    <source>
        <strain evidence="3">DAOM 181602 / DAOM 197198 / MUCL 43194</strain>
        <strain evidence="2">DAOM 197198</strain>
    </source>
</reference>
<evidence type="ECO:0000313" key="1">
    <source>
        <dbReference type="EMBL" id="ERZ99313.1"/>
    </source>
</evidence>
<dbReference type="HOGENOM" id="CLU_2387314_0_0_1"/>
<organism evidence="1">
    <name type="scientific">Rhizophagus irregularis (strain DAOM 181602 / DAOM 197198 / MUCL 43194)</name>
    <name type="common">Arbuscular mycorrhizal fungus</name>
    <name type="synonym">Glomus intraradices</name>
    <dbReference type="NCBI Taxonomy" id="747089"/>
    <lineage>
        <taxon>Eukaryota</taxon>
        <taxon>Fungi</taxon>
        <taxon>Fungi incertae sedis</taxon>
        <taxon>Mucoromycota</taxon>
        <taxon>Glomeromycotina</taxon>
        <taxon>Glomeromycetes</taxon>
        <taxon>Glomerales</taxon>
        <taxon>Glomeraceae</taxon>
        <taxon>Rhizophagus</taxon>
    </lineage>
</organism>
<dbReference type="EMBL" id="AUPC02000015">
    <property type="protein sequence ID" value="POG80808.1"/>
    <property type="molecule type" value="Genomic_DNA"/>
</dbReference>
<dbReference type="Proteomes" id="UP000018888">
    <property type="component" value="Unassembled WGS sequence"/>
</dbReference>
<dbReference type="AlphaFoldDB" id="U9STN5"/>
<reference evidence="1" key="2">
    <citation type="submission" date="2013-07" db="EMBL/GenBank/DDBJ databases">
        <title>The genome of an arbuscular mycorrhizal fungus provides insights into the evolution of the oldest plant symbiosis.</title>
        <authorList>
            <consortium name="DOE Joint Genome Institute"/>
            <person name="Tisserant E."/>
            <person name="Malbreil M."/>
            <person name="Kuo A."/>
            <person name="Kohler A."/>
            <person name="Symeonidi A."/>
            <person name="Balestrini R."/>
            <person name="Charron P."/>
            <person name="Duensing N."/>
            <person name="Frei-dit-Frey N."/>
            <person name="Gianinazzi-Pearson V."/>
            <person name="Gilbert B."/>
            <person name="Handa Y."/>
            <person name="Hijri M."/>
            <person name="Kaul R."/>
            <person name="Kawaguchi M."/>
            <person name="Krajinski F."/>
            <person name="Lammers P."/>
            <person name="Lapierre D."/>
            <person name="Masclaux F.G."/>
            <person name="Murat C."/>
            <person name="Morin E."/>
            <person name="Ndikumana S."/>
            <person name="Pagni M."/>
            <person name="Petitpierre D."/>
            <person name="Requena N."/>
            <person name="Rosikiewicz P."/>
            <person name="Riley R."/>
            <person name="Saito K."/>
            <person name="San Clemente H."/>
            <person name="Shapiro H."/>
            <person name="van Tuinen D."/>
            <person name="Becard G."/>
            <person name="Bonfante P."/>
            <person name="Paszkowski U."/>
            <person name="Shachar-Hill Y."/>
            <person name="Young J.P."/>
            <person name="Sanders I.R."/>
            <person name="Henrissat B."/>
            <person name="Rensing S.A."/>
            <person name="Grigoriev I.V."/>
            <person name="Corradi N."/>
            <person name="Roux C."/>
            <person name="Martin F."/>
        </authorList>
    </citation>
    <scope>NUCLEOTIDE SEQUENCE</scope>
    <source>
        <strain evidence="1">DAOM 197198</strain>
    </source>
</reference>
<proteinExistence type="predicted"/>
<evidence type="ECO:0000313" key="3">
    <source>
        <dbReference type="Proteomes" id="UP000018888"/>
    </source>
</evidence>